<protein>
    <submittedName>
        <fullName evidence="1">Uncharacterized protein</fullName>
    </submittedName>
</protein>
<accession>A0A1M6HMI7</accession>
<sequence>MHGVHKKWGAEAPQFRHSGSLFNTARCFLPAARVSCQGKRARPVTFLLLPEVPPQLCVTFNMPTVRYHSNSRDHIRIRYDHKMLCLIQLIIGIF</sequence>
<organism evidence="1 2">
    <name type="scientific">Shimia gijangensis</name>
    <dbReference type="NCBI Taxonomy" id="1470563"/>
    <lineage>
        <taxon>Bacteria</taxon>
        <taxon>Pseudomonadati</taxon>
        <taxon>Pseudomonadota</taxon>
        <taxon>Alphaproteobacteria</taxon>
        <taxon>Rhodobacterales</taxon>
        <taxon>Roseobacteraceae</taxon>
    </lineage>
</organism>
<reference evidence="2" key="1">
    <citation type="submission" date="2016-11" db="EMBL/GenBank/DDBJ databases">
        <authorList>
            <person name="Varghese N."/>
            <person name="Submissions S."/>
        </authorList>
    </citation>
    <scope>NUCLEOTIDE SEQUENCE [LARGE SCALE GENOMIC DNA]</scope>
    <source>
        <strain evidence="2">DSM 100564</strain>
    </source>
</reference>
<proteinExistence type="predicted"/>
<dbReference type="AlphaFoldDB" id="A0A1M6HMI7"/>
<evidence type="ECO:0000313" key="2">
    <source>
        <dbReference type="Proteomes" id="UP000183982"/>
    </source>
</evidence>
<dbReference type="STRING" id="1470563.SAMN05444000_10694"/>
<dbReference type="Proteomes" id="UP000183982">
    <property type="component" value="Unassembled WGS sequence"/>
</dbReference>
<keyword evidence="2" id="KW-1185">Reference proteome</keyword>
<gene>
    <name evidence="1" type="ORF">SAMN05444000_10694</name>
</gene>
<name>A0A1M6HMI7_9RHOB</name>
<dbReference type="EMBL" id="FQZQ01000006">
    <property type="protein sequence ID" value="SHJ23387.1"/>
    <property type="molecule type" value="Genomic_DNA"/>
</dbReference>
<evidence type="ECO:0000313" key="1">
    <source>
        <dbReference type="EMBL" id="SHJ23387.1"/>
    </source>
</evidence>